<proteinExistence type="inferred from homology"/>
<reference evidence="5 6" key="1">
    <citation type="submission" date="2019-07" db="EMBL/GenBank/DDBJ databases">
        <title>Lentzea xizangensis sp. nov., isolated from Qinghai-Tibetan Plateau Soils.</title>
        <authorList>
            <person name="Huang J."/>
        </authorList>
    </citation>
    <scope>NUCLEOTIDE SEQUENCE [LARGE SCALE GENOMIC DNA]</scope>
    <source>
        <strain evidence="5 6">FXJ1.1311</strain>
    </source>
</reference>
<sequence length="316" mass="33845">MRLEVGLIGATGIAERAVVAPSRDNPDVGVVAVAASDPDRARVFAEKHGVPHVHQDYAALVEDPAVNTVYVSLHNSAHHRWAVAAASAGKHVLVEKPLCLNADEVASLAEAASGVHVVEALPTAGHPWQEAVRAGSRWGRLRAMRTRIRFGLPAGGYRLRPELGGGIFLDAACYWLQAVQATVGLGGARGNGRKSSIGGVDVAFTASLDLPGEVSAVLECSWDATHVAEHEYWFEHASVRVRNFLRPTAGALPLNLAVRWADGRTEIESFPAMAYYTEQLRRFHALVSGGARPDLGDAAERIALMAEIHENAEEAR</sequence>
<name>A0A563EJG4_9PSEU</name>
<evidence type="ECO:0000259" key="4">
    <source>
        <dbReference type="Pfam" id="PF22725"/>
    </source>
</evidence>
<dbReference type="OrthoDB" id="9815825at2"/>
<organism evidence="5 6">
    <name type="scientific">Lentzea tibetensis</name>
    <dbReference type="NCBI Taxonomy" id="2591470"/>
    <lineage>
        <taxon>Bacteria</taxon>
        <taxon>Bacillati</taxon>
        <taxon>Actinomycetota</taxon>
        <taxon>Actinomycetes</taxon>
        <taxon>Pseudonocardiales</taxon>
        <taxon>Pseudonocardiaceae</taxon>
        <taxon>Lentzea</taxon>
    </lineage>
</organism>
<evidence type="ECO:0000256" key="1">
    <source>
        <dbReference type="ARBA" id="ARBA00010928"/>
    </source>
</evidence>
<dbReference type="InterPro" id="IPR055170">
    <property type="entry name" value="GFO_IDH_MocA-like_dom"/>
</dbReference>
<dbReference type="EMBL" id="VOBR01000028">
    <property type="protein sequence ID" value="TWP47009.1"/>
    <property type="molecule type" value="Genomic_DNA"/>
</dbReference>
<feature type="domain" description="Gfo/Idh/MocA-like oxidoreductase N-terminal" evidence="3">
    <location>
        <begin position="4"/>
        <end position="116"/>
    </location>
</feature>
<dbReference type="Gene3D" id="3.30.360.10">
    <property type="entry name" value="Dihydrodipicolinate Reductase, domain 2"/>
    <property type="match status" value="1"/>
</dbReference>
<dbReference type="SUPFAM" id="SSF55347">
    <property type="entry name" value="Glyceraldehyde-3-phosphate dehydrogenase-like, C-terminal domain"/>
    <property type="match status" value="1"/>
</dbReference>
<dbReference type="GO" id="GO:0000166">
    <property type="term" value="F:nucleotide binding"/>
    <property type="evidence" value="ECO:0007669"/>
    <property type="project" value="InterPro"/>
</dbReference>
<dbReference type="AlphaFoldDB" id="A0A563EJG4"/>
<protein>
    <submittedName>
        <fullName evidence="5">Gfo/Idh/MocA family oxidoreductase</fullName>
    </submittedName>
</protein>
<dbReference type="InterPro" id="IPR050984">
    <property type="entry name" value="Gfo/Idh/MocA_domain"/>
</dbReference>
<evidence type="ECO:0000313" key="5">
    <source>
        <dbReference type="EMBL" id="TWP47009.1"/>
    </source>
</evidence>
<dbReference type="SUPFAM" id="SSF51735">
    <property type="entry name" value="NAD(P)-binding Rossmann-fold domains"/>
    <property type="match status" value="1"/>
</dbReference>
<dbReference type="Proteomes" id="UP000316639">
    <property type="component" value="Unassembled WGS sequence"/>
</dbReference>
<evidence type="ECO:0000313" key="6">
    <source>
        <dbReference type="Proteomes" id="UP000316639"/>
    </source>
</evidence>
<dbReference type="Pfam" id="PF01408">
    <property type="entry name" value="GFO_IDH_MocA"/>
    <property type="match status" value="1"/>
</dbReference>
<dbReference type="GO" id="GO:0016491">
    <property type="term" value="F:oxidoreductase activity"/>
    <property type="evidence" value="ECO:0007669"/>
    <property type="project" value="UniProtKB-KW"/>
</dbReference>
<feature type="domain" description="GFO/IDH/MocA-like oxidoreductase" evidence="4">
    <location>
        <begin position="137"/>
        <end position="228"/>
    </location>
</feature>
<keyword evidence="2" id="KW-0560">Oxidoreductase</keyword>
<dbReference type="Gene3D" id="3.40.50.720">
    <property type="entry name" value="NAD(P)-binding Rossmann-like Domain"/>
    <property type="match status" value="1"/>
</dbReference>
<evidence type="ECO:0000259" key="3">
    <source>
        <dbReference type="Pfam" id="PF01408"/>
    </source>
</evidence>
<keyword evidence="6" id="KW-1185">Reference proteome</keyword>
<evidence type="ECO:0000256" key="2">
    <source>
        <dbReference type="ARBA" id="ARBA00023002"/>
    </source>
</evidence>
<dbReference type="InterPro" id="IPR000683">
    <property type="entry name" value="Gfo/Idh/MocA-like_OxRdtase_N"/>
</dbReference>
<dbReference type="InterPro" id="IPR036291">
    <property type="entry name" value="NAD(P)-bd_dom_sf"/>
</dbReference>
<accession>A0A563EJG4</accession>
<gene>
    <name evidence="5" type="ORF">FKR81_33715</name>
</gene>
<dbReference type="RefSeq" id="WP_146358281.1">
    <property type="nucleotide sequence ID" value="NZ_VOBR01000028.1"/>
</dbReference>
<comment type="similarity">
    <text evidence="1">Belongs to the Gfo/Idh/MocA family.</text>
</comment>
<dbReference type="PANTHER" id="PTHR22604:SF105">
    <property type="entry name" value="TRANS-1,2-DIHYDROBENZENE-1,2-DIOL DEHYDROGENASE"/>
    <property type="match status" value="1"/>
</dbReference>
<dbReference type="Pfam" id="PF22725">
    <property type="entry name" value="GFO_IDH_MocA_C3"/>
    <property type="match status" value="1"/>
</dbReference>
<comment type="caution">
    <text evidence="5">The sequence shown here is derived from an EMBL/GenBank/DDBJ whole genome shotgun (WGS) entry which is preliminary data.</text>
</comment>
<dbReference type="PANTHER" id="PTHR22604">
    <property type="entry name" value="OXIDOREDUCTASES"/>
    <property type="match status" value="1"/>
</dbReference>